<gene>
    <name evidence="2" type="ORF">WH52_13205</name>
</gene>
<dbReference type="GO" id="GO:0016740">
    <property type="term" value="F:transferase activity"/>
    <property type="evidence" value="ECO:0007669"/>
    <property type="project" value="UniProtKB-KW"/>
</dbReference>
<protein>
    <submittedName>
        <fullName evidence="2">Glycosyl transferase family 2</fullName>
    </submittedName>
</protein>
<dbReference type="STRING" id="1635173.WH52_13205"/>
<organism evidence="2 3">
    <name type="scientific">Tenacibaculum holothuriorum</name>
    <dbReference type="NCBI Taxonomy" id="1635173"/>
    <lineage>
        <taxon>Bacteria</taxon>
        <taxon>Pseudomonadati</taxon>
        <taxon>Bacteroidota</taxon>
        <taxon>Flavobacteriia</taxon>
        <taxon>Flavobacteriales</taxon>
        <taxon>Flavobacteriaceae</taxon>
        <taxon>Tenacibaculum</taxon>
    </lineage>
</organism>
<dbReference type="RefSeq" id="WP_086031443.1">
    <property type="nucleotide sequence ID" value="NZ_LAPZ01000015.1"/>
</dbReference>
<proteinExistence type="predicted"/>
<dbReference type="EMBL" id="LAPZ01000015">
    <property type="protein sequence ID" value="OSY87017.1"/>
    <property type="molecule type" value="Genomic_DNA"/>
</dbReference>
<keyword evidence="3" id="KW-1185">Reference proteome</keyword>
<feature type="domain" description="Glycosyltransferase 2-like" evidence="1">
    <location>
        <begin position="14"/>
        <end position="127"/>
    </location>
</feature>
<dbReference type="Proteomes" id="UP000194221">
    <property type="component" value="Unassembled WGS sequence"/>
</dbReference>
<dbReference type="AlphaFoldDB" id="A0A1Y2PB45"/>
<evidence type="ECO:0000313" key="3">
    <source>
        <dbReference type="Proteomes" id="UP000194221"/>
    </source>
</evidence>
<dbReference type="Gene3D" id="3.90.550.10">
    <property type="entry name" value="Spore Coat Polysaccharide Biosynthesis Protein SpsA, Chain A"/>
    <property type="match status" value="1"/>
</dbReference>
<dbReference type="InParanoid" id="A0A1Y2PB45"/>
<evidence type="ECO:0000313" key="2">
    <source>
        <dbReference type="EMBL" id="OSY87017.1"/>
    </source>
</evidence>
<dbReference type="InterPro" id="IPR029044">
    <property type="entry name" value="Nucleotide-diphossugar_trans"/>
</dbReference>
<dbReference type="InterPro" id="IPR001173">
    <property type="entry name" value="Glyco_trans_2-like"/>
</dbReference>
<accession>A0A1Y2PB45</accession>
<reference evidence="2 3" key="1">
    <citation type="submission" date="2015-03" db="EMBL/GenBank/DDBJ databases">
        <title>Genome sequence of Tenacibaculum sp. S2-2, isolated from intestinal microbiota of sea cucumber, Apostichopus japonicas.</title>
        <authorList>
            <person name="Shao Z."/>
            <person name="Wang L."/>
            <person name="Li X."/>
        </authorList>
    </citation>
    <scope>NUCLEOTIDE SEQUENCE [LARGE SCALE GENOMIC DNA]</scope>
    <source>
        <strain evidence="2 3">S2-2</strain>
    </source>
</reference>
<evidence type="ECO:0000259" key="1">
    <source>
        <dbReference type="Pfam" id="PF00535"/>
    </source>
</evidence>
<dbReference type="Pfam" id="PF00535">
    <property type="entry name" value="Glycos_transf_2"/>
    <property type="match status" value="1"/>
</dbReference>
<keyword evidence="2" id="KW-0808">Transferase</keyword>
<sequence>MEDKLIITCSIVLFKENLTGLHNTINSFLQIPLPKKLYLIDNTSTKFFEYVFIDKDIEYVPIEQNIGFGSAHNRVINQKNLNSKYHLILNPDVSFKIGVISNLIKQLEKNEKLSMIAPKVLYPNGSYQNSCRRYPSVLELAFRRVKIFKKIVNHGIYNDKDLTQPFCPEYLTGCFHLYKTEDLVALKGFDERYFLYMEDVDICKKIDASGKQKLYHPKQEIVHVLKQGSSKSIKLFFIHLISAIKYFRKWGIS</sequence>
<name>A0A1Y2PB45_9FLAO</name>
<comment type="caution">
    <text evidence="2">The sequence shown here is derived from an EMBL/GenBank/DDBJ whole genome shotgun (WGS) entry which is preliminary data.</text>
</comment>
<dbReference type="PANTHER" id="PTHR43179">
    <property type="entry name" value="RHAMNOSYLTRANSFERASE WBBL"/>
    <property type="match status" value="1"/>
</dbReference>
<dbReference type="SUPFAM" id="SSF53448">
    <property type="entry name" value="Nucleotide-diphospho-sugar transferases"/>
    <property type="match status" value="1"/>
</dbReference>
<dbReference type="OrthoDB" id="9771846at2"/>
<dbReference type="PANTHER" id="PTHR43179:SF10">
    <property type="entry name" value="GLYCOSYL TRANSFERASE"/>
    <property type="match status" value="1"/>
</dbReference>